<evidence type="ECO:0008006" key="3">
    <source>
        <dbReference type="Google" id="ProtNLM"/>
    </source>
</evidence>
<dbReference type="AlphaFoldDB" id="A0A2T0MYB9"/>
<gene>
    <name evidence="1" type="ORF">B0I32_109153</name>
</gene>
<evidence type="ECO:0000313" key="2">
    <source>
        <dbReference type="Proteomes" id="UP000238312"/>
    </source>
</evidence>
<name>A0A2T0MYB9_9ACTN</name>
<sequence length="75" mass="8419">MRDRLNPITTRRHLTYLARAFPAATTRDIAFWRIAGTVSQLRLIRALALGLTANLAKIGLVRVMERDRATADGGW</sequence>
<evidence type="ECO:0000313" key="1">
    <source>
        <dbReference type="EMBL" id="PRX64225.1"/>
    </source>
</evidence>
<dbReference type="EMBL" id="PVNG01000009">
    <property type="protein sequence ID" value="PRX64225.1"/>
    <property type="molecule type" value="Genomic_DNA"/>
</dbReference>
<proteinExistence type="predicted"/>
<comment type="caution">
    <text evidence="1">The sequence shown here is derived from an EMBL/GenBank/DDBJ whole genome shotgun (WGS) entry which is preliminary data.</text>
</comment>
<reference evidence="1 2" key="1">
    <citation type="submission" date="2018-03" db="EMBL/GenBank/DDBJ databases">
        <title>Genomic Encyclopedia of Type Strains, Phase III (KMG-III): the genomes of soil and plant-associated and newly described type strains.</title>
        <authorList>
            <person name="Whitman W."/>
        </authorList>
    </citation>
    <scope>NUCLEOTIDE SEQUENCE [LARGE SCALE GENOMIC DNA]</scope>
    <source>
        <strain evidence="1 2">CGMCC 4.7104</strain>
    </source>
</reference>
<dbReference type="RefSeq" id="WP_106242290.1">
    <property type="nucleotide sequence ID" value="NZ_PVNG01000009.1"/>
</dbReference>
<keyword evidence="2" id="KW-1185">Reference proteome</keyword>
<dbReference type="Proteomes" id="UP000238312">
    <property type="component" value="Unassembled WGS sequence"/>
</dbReference>
<organism evidence="1 2">
    <name type="scientific">Nonomuraea fuscirosea</name>
    <dbReference type="NCBI Taxonomy" id="1291556"/>
    <lineage>
        <taxon>Bacteria</taxon>
        <taxon>Bacillati</taxon>
        <taxon>Actinomycetota</taxon>
        <taxon>Actinomycetes</taxon>
        <taxon>Streptosporangiales</taxon>
        <taxon>Streptosporangiaceae</taxon>
        <taxon>Nonomuraea</taxon>
    </lineage>
</organism>
<accession>A0A2T0MYB9</accession>
<protein>
    <recommendedName>
        <fullName evidence="3">Tn3 transposase DDE domain-containing protein</fullName>
    </recommendedName>
</protein>